<dbReference type="Proteomes" id="UP000054324">
    <property type="component" value="Unassembled WGS sequence"/>
</dbReference>
<accession>A0A074ZR13</accession>
<gene>
    <name evidence="1" type="ORF">T265_03859</name>
</gene>
<reference evidence="1 2" key="1">
    <citation type="submission" date="2013-11" db="EMBL/GenBank/DDBJ databases">
        <title>Opisthorchis viverrini - life in the bile duct.</title>
        <authorList>
            <person name="Young N.D."/>
            <person name="Nagarajan N."/>
            <person name="Lin S.J."/>
            <person name="Korhonen P.K."/>
            <person name="Jex A.R."/>
            <person name="Hall R.S."/>
            <person name="Safavi-Hemami H."/>
            <person name="Kaewkong W."/>
            <person name="Bertrand D."/>
            <person name="Gao S."/>
            <person name="Seet Q."/>
            <person name="Wongkham S."/>
            <person name="Teh B.T."/>
            <person name="Wongkham C."/>
            <person name="Intapan P.M."/>
            <person name="Maleewong W."/>
            <person name="Yang X."/>
            <person name="Hu M."/>
            <person name="Wang Z."/>
            <person name="Hofmann A."/>
            <person name="Sternberg P.W."/>
            <person name="Tan P."/>
            <person name="Wang J."/>
            <person name="Gasser R.B."/>
        </authorList>
    </citation>
    <scope>NUCLEOTIDE SEQUENCE [LARGE SCALE GENOMIC DNA]</scope>
</reference>
<organism evidence="1 2">
    <name type="scientific">Opisthorchis viverrini</name>
    <name type="common">Southeast Asian liver fluke</name>
    <dbReference type="NCBI Taxonomy" id="6198"/>
    <lineage>
        <taxon>Eukaryota</taxon>
        <taxon>Metazoa</taxon>
        <taxon>Spiralia</taxon>
        <taxon>Lophotrochozoa</taxon>
        <taxon>Platyhelminthes</taxon>
        <taxon>Trematoda</taxon>
        <taxon>Digenea</taxon>
        <taxon>Opisthorchiida</taxon>
        <taxon>Opisthorchiata</taxon>
        <taxon>Opisthorchiidae</taxon>
        <taxon>Opisthorchis</taxon>
    </lineage>
</organism>
<dbReference type="OrthoDB" id="2382881at2759"/>
<dbReference type="CTD" id="20318046"/>
<dbReference type="GeneID" id="20318046"/>
<protein>
    <submittedName>
        <fullName evidence="1">Uncharacterized protein</fullName>
    </submittedName>
</protein>
<keyword evidence="2" id="KW-1185">Reference proteome</keyword>
<sequence>MTRQSPKNCVDYTESPYPAGKLEINASDGTGLPLTILSTNGKINKENERVSKSSCKTLPVLSCHFTRMKHEGWAAARLPKPRRGKLRCRTMVRTKDLPVIRSLTTEECG</sequence>
<evidence type="ECO:0000313" key="1">
    <source>
        <dbReference type="EMBL" id="KER29561.1"/>
    </source>
</evidence>
<dbReference type="EMBL" id="KL596676">
    <property type="protein sequence ID" value="KER29561.1"/>
    <property type="molecule type" value="Genomic_DNA"/>
</dbReference>
<dbReference type="RefSeq" id="XP_009166704.1">
    <property type="nucleotide sequence ID" value="XM_009168440.1"/>
</dbReference>
<dbReference type="KEGG" id="ovi:T265_03859"/>
<name>A0A074ZR13_OPIVI</name>
<proteinExistence type="predicted"/>
<dbReference type="AlphaFoldDB" id="A0A074ZR13"/>
<evidence type="ECO:0000313" key="2">
    <source>
        <dbReference type="Proteomes" id="UP000054324"/>
    </source>
</evidence>